<dbReference type="SUPFAM" id="SSF47413">
    <property type="entry name" value="lambda repressor-like DNA-binding domains"/>
    <property type="match status" value="1"/>
</dbReference>
<dbReference type="InterPro" id="IPR010982">
    <property type="entry name" value="Lambda_DNA-bd_dom_sf"/>
</dbReference>
<accession>A0ABV6FXC9</accession>
<evidence type="ECO:0000256" key="1">
    <source>
        <dbReference type="ARBA" id="ARBA00023125"/>
    </source>
</evidence>
<gene>
    <name evidence="3" type="ORF">ACFFIP_17735</name>
</gene>
<name>A0ABV6FXC9_9BACT</name>
<keyword evidence="1" id="KW-0238">DNA-binding</keyword>
<organism evidence="3 4">
    <name type="scientific">Fontibacter flavus</name>
    <dbReference type="NCBI Taxonomy" id="654838"/>
    <lineage>
        <taxon>Bacteria</taxon>
        <taxon>Pseudomonadati</taxon>
        <taxon>Bacteroidota</taxon>
        <taxon>Cytophagia</taxon>
        <taxon>Cytophagales</taxon>
        <taxon>Cyclobacteriaceae</taxon>
        <taxon>Fontibacter</taxon>
    </lineage>
</organism>
<dbReference type="EMBL" id="JBHLWI010000060">
    <property type="protein sequence ID" value="MFC0264533.1"/>
    <property type="molecule type" value="Genomic_DNA"/>
</dbReference>
<evidence type="ECO:0000259" key="2">
    <source>
        <dbReference type="PROSITE" id="PS50943"/>
    </source>
</evidence>
<evidence type="ECO:0000313" key="3">
    <source>
        <dbReference type="EMBL" id="MFC0264533.1"/>
    </source>
</evidence>
<dbReference type="RefSeq" id="WP_382389095.1">
    <property type="nucleotide sequence ID" value="NZ_JBHLWI010000060.1"/>
</dbReference>
<reference evidence="3 4" key="1">
    <citation type="submission" date="2024-09" db="EMBL/GenBank/DDBJ databases">
        <authorList>
            <person name="Sun Q."/>
            <person name="Mori K."/>
        </authorList>
    </citation>
    <scope>NUCLEOTIDE SEQUENCE [LARGE SCALE GENOMIC DNA]</scope>
    <source>
        <strain evidence="3 4">CCM 7650</strain>
    </source>
</reference>
<keyword evidence="4" id="KW-1185">Reference proteome</keyword>
<protein>
    <submittedName>
        <fullName evidence="3">Helix-turn-helix domain-containing protein</fullName>
    </submittedName>
</protein>
<dbReference type="Pfam" id="PF01381">
    <property type="entry name" value="HTH_3"/>
    <property type="match status" value="1"/>
</dbReference>
<dbReference type="PROSITE" id="PS50943">
    <property type="entry name" value="HTH_CROC1"/>
    <property type="match status" value="1"/>
</dbReference>
<dbReference type="InterPro" id="IPR001387">
    <property type="entry name" value="Cro/C1-type_HTH"/>
</dbReference>
<dbReference type="SMART" id="SM00530">
    <property type="entry name" value="HTH_XRE"/>
    <property type="match status" value="1"/>
</dbReference>
<dbReference type="Gene3D" id="1.10.260.40">
    <property type="entry name" value="lambda repressor-like DNA-binding domains"/>
    <property type="match status" value="1"/>
</dbReference>
<proteinExistence type="predicted"/>
<comment type="caution">
    <text evidence="3">The sequence shown here is derived from an EMBL/GenBank/DDBJ whole genome shotgun (WGS) entry which is preliminary data.</text>
</comment>
<dbReference type="PANTHER" id="PTHR46558:SF4">
    <property type="entry name" value="DNA-BIDING PHAGE PROTEIN"/>
    <property type="match status" value="1"/>
</dbReference>
<feature type="domain" description="HTH cro/C1-type" evidence="2">
    <location>
        <begin position="14"/>
        <end position="68"/>
    </location>
</feature>
<dbReference type="CDD" id="cd00093">
    <property type="entry name" value="HTH_XRE"/>
    <property type="match status" value="1"/>
</dbReference>
<evidence type="ECO:0000313" key="4">
    <source>
        <dbReference type="Proteomes" id="UP001589797"/>
    </source>
</evidence>
<dbReference type="Proteomes" id="UP001589797">
    <property type="component" value="Unassembled WGS sequence"/>
</dbReference>
<dbReference type="PANTHER" id="PTHR46558">
    <property type="entry name" value="TRACRIPTIONAL REGULATORY PROTEIN-RELATED-RELATED"/>
    <property type="match status" value="1"/>
</dbReference>
<sequence length="116" mass="13220">MSKTLNMTSFGNFIKVEREKREWTQTEFGAKIGINSSAISRIENGTKKFSVSKLKLLSDVLQIDTQKINDLFFADKFAREAYKYKCSDNVFAVAEGTATYLRSINTKQGKINFDNE</sequence>